<feature type="compositionally biased region" description="Polar residues" evidence="1">
    <location>
        <begin position="838"/>
        <end position="847"/>
    </location>
</feature>
<gene>
    <name evidence="3" type="ORF">OAUR00152_LOCUS28076</name>
</gene>
<feature type="region of interest" description="Disordered" evidence="1">
    <location>
        <begin position="697"/>
        <end position="720"/>
    </location>
</feature>
<keyword evidence="2" id="KW-0472">Membrane</keyword>
<protein>
    <recommendedName>
        <fullName evidence="4">Transmembrane protein</fullName>
    </recommendedName>
</protein>
<feature type="region of interest" description="Disordered" evidence="1">
    <location>
        <begin position="20"/>
        <end position="55"/>
    </location>
</feature>
<feature type="compositionally biased region" description="Polar residues" evidence="1">
    <location>
        <begin position="174"/>
        <end position="187"/>
    </location>
</feature>
<dbReference type="EMBL" id="HBKQ01040742">
    <property type="protein sequence ID" value="CAE2263950.1"/>
    <property type="molecule type" value="Transcribed_RNA"/>
</dbReference>
<feature type="compositionally biased region" description="Basic and acidic residues" evidence="1">
    <location>
        <begin position="74"/>
        <end position="97"/>
    </location>
</feature>
<organism evidence="3">
    <name type="scientific">Odontella aurita</name>
    <dbReference type="NCBI Taxonomy" id="265563"/>
    <lineage>
        <taxon>Eukaryota</taxon>
        <taxon>Sar</taxon>
        <taxon>Stramenopiles</taxon>
        <taxon>Ochrophyta</taxon>
        <taxon>Bacillariophyta</taxon>
        <taxon>Mediophyceae</taxon>
        <taxon>Biddulphiophycidae</taxon>
        <taxon>Eupodiscales</taxon>
        <taxon>Odontellaceae</taxon>
        <taxon>Odontella</taxon>
    </lineage>
</organism>
<evidence type="ECO:0008006" key="4">
    <source>
        <dbReference type="Google" id="ProtNLM"/>
    </source>
</evidence>
<feature type="transmembrane region" description="Helical" evidence="2">
    <location>
        <begin position="774"/>
        <end position="796"/>
    </location>
</feature>
<accession>A0A7S4JHN9</accession>
<feature type="compositionally biased region" description="Polar residues" evidence="1">
    <location>
        <begin position="807"/>
        <end position="817"/>
    </location>
</feature>
<feature type="region of interest" description="Disordered" evidence="1">
    <location>
        <begin position="159"/>
        <end position="200"/>
    </location>
</feature>
<proteinExistence type="predicted"/>
<keyword evidence="2" id="KW-0812">Transmembrane</keyword>
<evidence type="ECO:0000313" key="3">
    <source>
        <dbReference type="EMBL" id="CAE2263950.1"/>
    </source>
</evidence>
<feature type="region of interest" description="Disordered" evidence="1">
    <location>
        <begin position="797"/>
        <end position="856"/>
    </location>
</feature>
<feature type="compositionally biased region" description="Polar residues" evidence="1">
    <location>
        <begin position="38"/>
        <end position="55"/>
    </location>
</feature>
<reference evidence="3" key="1">
    <citation type="submission" date="2021-01" db="EMBL/GenBank/DDBJ databases">
        <authorList>
            <person name="Corre E."/>
            <person name="Pelletier E."/>
            <person name="Niang G."/>
            <person name="Scheremetjew M."/>
            <person name="Finn R."/>
            <person name="Kale V."/>
            <person name="Holt S."/>
            <person name="Cochrane G."/>
            <person name="Meng A."/>
            <person name="Brown T."/>
            <person name="Cohen L."/>
        </authorList>
    </citation>
    <scope>NUCLEOTIDE SEQUENCE</scope>
    <source>
        <strain evidence="3">Isolate 1302-5</strain>
    </source>
</reference>
<name>A0A7S4JHN9_9STRA</name>
<dbReference type="AlphaFoldDB" id="A0A7S4JHN9"/>
<keyword evidence="2" id="KW-1133">Transmembrane helix</keyword>
<evidence type="ECO:0000256" key="1">
    <source>
        <dbReference type="SAM" id="MobiDB-lite"/>
    </source>
</evidence>
<feature type="region of interest" description="Disordered" evidence="1">
    <location>
        <begin position="72"/>
        <end position="97"/>
    </location>
</feature>
<evidence type="ECO:0000256" key="2">
    <source>
        <dbReference type="SAM" id="Phobius"/>
    </source>
</evidence>
<sequence>MEQVEDMVILTSSIIGNEKIVGEAPTIPSAEQPAQAEPENTSPNSSASGLGTSILGSVHSAKSNEACESQVVSDIKDEVSSGDYCKDRGTLTDDRSKDGSTIIASVQLSSSEGTADDGNPDSVSKLSFQGTFAGNSDVTLESVLDEFLGHTELAEDELLAQDDDPPKRCATAGISVTNNPSDGSKPSTAGAMTKGHTNTKQEDLIVESEACVPLPPKAVNDTAVNCDIENIAIQDGHDHADIKQGNQNNDHDDAPEDMSNITYSCGSEQMELCDLLGNTRESQGAGTDNVCKLKKAASAPCFLGPDWGARGITSLRQCAQSQTGSGVTIVSGGFAETESLPNMNLCSGSDAGLRNKIGPNMKFVPEQDTKTDVPERMARKEEVLPVGSRVDDIEEPLTDATATEPIKLFRSAEPGSRIEHPGSEIPTRPNVVAGNEAAAELPICDKPADGCRGISVSENGEHGTATFESVGNTLFLSSRHNQTLPQGDGHCMATWRRLMASTMKRRKFGVIIASALVFLVVAAFVARLLFPNWDESMGENHLLKMVTLPDKETRAEDGSDVLPHVSENEGTKGGSFVATPNLTLVLFGKIGDTKTDTVSFSQHLPRLDPITTTAGNFSRMVLPLRSHDGNAMAKSHLHWSLAGSGSIAPNLITPDKGDLYSLPASAHQWWVASPEDGAAAPFVLPLGPCSMRSVDDAKDGDAAVPSLDKSAPDATSMGRSSTEVYGAGAGVLSSSSLVEDEDLEDSFLRDTTLARVPHTSLIGSDEPDLGSYTLATFAFLGVAVGLFAISGAAVTMGKSQTRRASRGENSATRSKCQGMNPRTPPSNKRGVKRDDDNNQVCASSRGRSTPRPKTNIRRPNIYKQVDQFKIIESRGTVEGINRKGHVFSKRTSPRLLKKRMEEREKAERLMKEKLQFPLSGAQCY</sequence>
<feature type="transmembrane region" description="Helical" evidence="2">
    <location>
        <begin position="508"/>
        <end position="530"/>
    </location>
</feature>